<dbReference type="AlphaFoldDB" id="A0A409YG52"/>
<dbReference type="STRING" id="181874.A0A409YG52"/>
<dbReference type="EMBL" id="NHTK01001196">
    <property type="protein sequence ID" value="PPR01981.1"/>
    <property type="molecule type" value="Genomic_DNA"/>
</dbReference>
<comment type="caution">
    <text evidence="10">The sequence shown here is derived from an EMBL/GenBank/DDBJ whole genome shotgun (WGS) entry which is preliminary data.</text>
</comment>
<evidence type="ECO:0000256" key="3">
    <source>
        <dbReference type="ARBA" id="ARBA00012533"/>
    </source>
</evidence>
<dbReference type="OrthoDB" id="1723750at2759"/>
<evidence type="ECO:0000256" key="1">
    <source>
        <dbReference type="ARBA" id="ARBA00004123"/>
    </source>
</evidence>
<accession>A0A409YG52</accession>
<keyword evidence="11" id="KW-1185">Reference proteome</keyword>
<dbReference type="GO" id="GO:0005737">
    <property type="term" value="C:cytoplasm"/>
    <property type="evidence" value="ECO:0007669"/>
    <property type="project" value="UniProtKB-SubCell"/>
</dbReference>
<dbReference type="InterPro" id="IPR029063">
    <property type="entry name" value="SAM-dependent_MTases_sf"/>
</dbReference>
<dbReference type="FunCoup" id="A0A409YG52">
    <property type="interactions" value="319"/>
</dbReference>
<proteinExistence type="inferred from homology"/>
<dbReference type="EC" id="2.1.1.85" evidence="3"/>
<keyword evidence="4" id="KW-0963">Cytoplasm</keyword>
<evidence type="ECO:0000313" key="11">
    <source>
        <dbReference type="Proteomes" id="UP000284842"/>
    </source>
</evidence>
<dbReference type="Proteomes" id="UP000284842">
    <property type="component" value="Unassembled WGS sequence"/>
</dbReference>
<dbReference type="GO" id="GO:0005634">
    <property type="term" value="C:nucleus"/>
    <property type="evidence" value="ECO:0007669"/>
    <property type="project" value="UniProtKB-SubCell"/>
</dbReference>
<dbReference type="GO" id="GO:0032259">
    <property type="term" value="P:methylation"/>
    <property type="evidence" value="ECO:0007669"/>
    <property type="project" value="UniProtKB-KW"/>
</dbReference>
<dbReference type="PANTHER" id="PTHR14614">
    <property type="entry name" value="HEPATOCELLULAR CARCINOMA-ASSOCIATED ANTIGEN"/>
    <property type="match status" value="1"/>
</dbReference>
<keyword evidence="8" id="KW-0539">Nucleus</keyword>
<gene>
    <name evidence="10" type="ORF">CVT24_011108</name>
</gene>
<keyword evidence="5" id="KW-0489">Methyltransferase</keyword>
<reference evidence="10 11" key="1">
    <citation type="journal article" date="2018" name="Evol. Lett.">
        <title>Horizontal gene cluster transfer increased hallucinogenic mushroom diversity.</title>
        <authorList>
            <person name="Reynolds H.T."/>
            <person name="Vijayakumar V."/>
            <person name="Gluck-Thaler E."/>
            <person name="Korotkin H.B."/>
            <person name="Matheny P.B."/>
            <person name="Slot J.C."/>
        </authorList>
    </citation>
    <scope>NUCLEOTIDE SEQUENCE [LARGE SCALE GENOMIC DNA]</scope>
    <source>
        <strain evidence="10 11">2629</strain>
    </source>
</reference>
<sequence length="389" mass="42707">MFKFNFDIDHDHELDEAVFGLPTEPEVLERKQDDVVSLTPCTEHALNELLDSIPPLISYSPIKIPLNESVSSVTLLRRDLFDARFQLIAEEGNEESPDQNPQSRLKQELKFVDAPSDLVPGVYEGGLKTWECSVDLASHLHSIPDAQNPANFLGQTILELGCGTAIPSLYVFKQVLAALNGTNKTKTELHLQDYNALVLQLVTLPNLILTWYTSSLADSYRSFIDDPEIAPVLDLNTPGELSITPDLKTAFSQSLASNNISLRFFSGSWDTFYPEKIAGSTGYDVLLTSETIYSPESLEPLLNLLQKICAPSPDKQATSLAALSLNDDGKGAHSQSHCICLVAAKVIYFGVGGGVEDFVKEVKNRGGNVETVLEHSVGVGRKVMRLSWD</sequence>
<organism evidence="10 11">
    <name type="scientific">Panaeolus cyanescens</name>
    <dbReference type="NCBI Taxonomy" id="181874"/>
    <lineage>
        <taxon>Eukaryota</taxon>
        <taxon>Fungi</taxon>
        <taxon>Dikarya</taxon>
        <taxon>Basidiomycota</taxon>
        <taxon>Agaricomycotina</taxon>
        <taxon>Agaricomycetes</taxon>
        <taxon>Agaricomycetidae</taxon>
        <taxon>Agaricales</taxon>
        <taxon>Agaricineae</taxon>
        <taxon>Galeropsidaceae</taxon>
        <taxon>Panaeolus</taxon>
    </lineage>
</organism>
<dbReference type="GO" id="GO:0018064">
    <property type="term" value="F:protein-L-histidine N-tele-methyltransferase activity"/>
    <property type="evidence" value="ECO:0007669"/>
    <property type="project" value="UniProtKB-EC"/>
</dbReference>
<name>A0A409YG52_9AGAR</name>
<dbReference type="InterPro" id="IPR019410">
    <property type="entry name" value="Methyltransf_16"/>
</dbReference>
<evidence type="ECO:0000256" key="6">
    <source>
        <dbReference type="ARBA" id="ARBA00022679"/>
    </source>
</evidence>
<evidence type="ECO:0000256" key="9">
    <source>
        <dbReference type="ARBA" id="ARBA00038126"/>
    </source>
</evidence>
<evidence type="ECO:0000313" key="10">
    <source>
        <dbReference type="EMBL" id="PPR01981.1"/>
    </source>
</evidence>
<evidence type="ECO:0000256" key="8">
    <source>
        <dbReference type="ARBA" id="ARBA00023242"/>
    </source>
</evidence>
<keyword evidence="7" id="KW-0949">S-adenosyl-L-methionine</keyword>
<dbReference type="Gene3D" id="3.40.50.150">
    <property type="entry name" value="Vaccinia Virus protein VP39"/>
    <property type="match status" value="1"/>
</dbReference>
<comment type="similarity">
    <text evidence="9">Belongs to the methyltransferase superfamily. METTL18 family.</text>
</comment>
<evidence type="ECO:0000256" key="2">
    <source>
        <dbReference type="ARBA" id="ARBA00004496"/>
    </source>
</evidence>
<dbReference type="PANTHER" id="PTHR14614:SF39">
    <property type="entry name" value="HISTIDINE PROTEIN METHYLTRANSFERASE 1 HOMOLOG"/>
    <property type="match status" value="1"/>
</dbReference>
<keyword evidence="6" id="KW-0808">Transferase</keyword>
<comment type="subcellular location">
    <subcellularLocation>
        <location evidence="2">Cytoplasm</location>
    </subcellularLocation>
    <subcellularLocation>
        <location evidence="1">Nucleus</location>
    </subcellularLocation>
</comment>
<dbReference type="InParanoid" id="A0A409YG52"/>
<evidence type="ECO:0000256" key="7">
    <source>
        <dbReference type="ARBA" id="ARBA00022691"/>
    </source>
</evidence>
<protein>
    <recommendedName>
        <fullName evidence="3">protein-histidine N-methyltransferase</fullName>
        <ecNumber evidence="3">2.1.1.85</ecNumber>
    </recommendedName>
</protein>
<evidence type="ECO:0000256" key="4">
    <source>
        <dbReference type="ARBA" id="ARBA00022490"/>
    </source>
</evidence>
<evidence type="ECO:0000256" key="5">
    <source>
        <dbReference type="ARBA" id="ARBA00022603"/>
    </source>
</evidence>